<keyword evidence="1" id="KW-0732">Signal</keyword>
<feature type="domain" description="DUF3857" evidence="2">
    <location>
        <begin position="65"/>
        <end position="195"/>
    </location>
</feature>
<dbReference type="InterPro" id="IPR024618">
    <property type="entry name" value="DUF3857"/>
</dbReference>
<dbReference type="Pfam" id="PF12969">
    <property type="entry name" value="DUF3857"/>
    <property type="match status" value="1"/>
</dbReference>
<dbReference type="EMBL" id="VOEJ01000003">
    <property type="protein sequence ID" value="TWR29671.1"/>
    <property type="molecule type" value="Genomic_DNA"/>
</dbReference>
<dbReference type="Proteomes" id="UP000320042">
    <property type="component" value="Unassembled WGS sequence"/>
</dbReference>
<evidence type="ECO:0000259" key="2">
    <source>
        <dbReference type="Pfam" id="PF12969"/>
    </source>
</evidence>
<organism evidence="3 4">
    <name type="scientific">Mucilaginibacter pallidiroseus</name>
    <dbReference type="NCBI Taxonomy" id="2599295"/>
    <lineage>
        <taxon>Bacteria</taxon>
        <taxon>Pseudomonadati</taxon>
        <taxon>Bacteroidota</taxon>
        <taxon>Sphingobacteriia</taxon>
        <taxon>Sphingobacteriales</taxon>
        <taxon>Sphingobacteriaceae</taxon>
        <taxon>Mucilaginibacter</taxon>
    </lineage>
</organism>
<dbReference type="AlphaFoldDB" id="A0A563UE87"/>
<dbReference type="Gene3D" id="2.60.40.3140">
    <property type="match status" value="1"/>
</dbReference>
<reference evidence="3 4" key="1">
    <citation type="submission" date="2019-07" db="EMBL/GenBank/DDBJ databases">
        <authorList>
            <person name="Kim J."/>
        </authorList>
    </citation>
    <scope>NUCLEOTIDE SEQUENCE [LARGE SCALE GENOMIC DNA]</scope>
    <source>
        <strain evidence="4">dk17</strain>
    </source>
</reference>
<name>A0A563UE87_9SPHI</name>
<evidence type="ECO:0000313" key="3">
    <source>
        <dbReference type="EMBL" id="TWR29671.1"/>
    </source>
</evidence>
<feature type="signal peptide" evidence="1">
    <location>
        <begin position="1"/>
        <end position="19"/>
    </location>
</feature>
<dbReference type="Gene3D" id="2.60.120.1130">
    <property type="match status" value="1"/>
</dbReference>
<proteinExistence type="predicted"/>
<feature type="chain" id="PRO_5022016124" evidence="1">
    <location>
        <begin position="20"/>
        <end position="658"/>
    </location>
</feature>
<gene>
    <name evidence="3" type="ORF">FPZ43_07355</name>
</gene>
<accession>A0A563UE87</accession>
<evidence type="ECO:0000313" key="4">
    <source>
        <dbReference type="Proteomes" id="UP000320042"/>
    </source>
</evidence>
<evidence type="ECO:0000256" key="1">
    <source>
        <dbReference type="SAM" id="SignalP"/>
    </source>
</evidence>
<keyword evidence="4" id="KW-1185">Reference proteome</keyword>
<dbReference type="RefSeq" id="WP_146381226.1">
    <property type="nucleotide sequence ID" value="NZ_VOEJ01000003.1"/>
</dbReference>
<protein>
    <submittedName>
        <fullName evidence="3">DUF3857 domain-containing protein</fullName>
    </submittedName>
</protein>
<dbReference type="Gene3D" id="3.10.620.30">
    <property type="match status" value="1"/>
</dbReference>
<comment type="caution">
    <text evidence="3">The sequence shown here is derived from an EMBL/GenBank/DDBJ whole genome shotgun (WGS) entry which is preliminary data.</text>
</comment>
<dbReference type="OrthoDB" id="98874at2"/>
<sequence length="658" mass="75114">MTKTFTLLLVCLACTFAKAQTAPSTQPFGKVDIADLELKSCEFEPDANAEVLFDKGLVYYDHNFSLAMERHKRIKIFNDKGKDNANIRIEYFSGSHVENITGLQAQTISLVDGKPEIVKLDKKLIYVERVDKLRSAYVFSLPNVKAGSIIEYKYVWNTTSISNFPDWDFQDKIPVRYSELITQVPDILYFKVKNTLMEPLVVSKRTEESRNLADGTNGGTGYQLVKTVRGVANIHSLPDEPYMTSTKDNYQSIVHYLTGIAPIGQGFAKNFSDSWAKVGGILADDDDFGGQLKRKLAGEEAIIAKAKGLNNDLDRIEYLFNEVKNTVKWSGADSYQTDDGTVAAWQKKSGNSAEVNLILYHLLKQSGVQAFPMIVSTRQHGKVASYYPFLYQFNRAVVYVTLKDDREFILDATSKYNVYNETPDDLLNGYALYIDKERKIYDMVYLSNSTPAKQVVVISADIKKEGKMDGVAQVSSFSYNRAHRLKMYKTDGEKKYTEYITGNNNNLKVASLNIENMDIDTLPLVQKINFNQELTGSDDSYIYFNPNLFTNLKSNPFLSETRLTDIDFGHRNNYSLIGLFKMPPNYKADAIPKNITMIMPDSSIIFRRMVANDEEKISVRYFIDYKKTTYRKDNYAEFYEFCKRMYEMLNEQIVLKKS</sequence>